<protein>
    <submittedName>
        <fullName evidence="3">Glycine-rich domain-containing protein</fullName>
    </submittedName>
</protein>
<sequence>MSTKKTSKPSIKQSQGSAIAGAFVIIASSGENCKMGMEQESEWNAAQSIEISEDLVAAAKLQLKFLAAVDRNRWLYEDQTLQRAIYRYNSCWLPLLAKHSESRVTNGPLVVPLDCEWVWHCHRLNPVRYKSDCEEFYGRILDNCNVASSVEEISREETEEIWNAMYPDEPYDINSTRSDRVPENVNGSENYTKYNLVLAIKRQIPFYYQVSRPHMNTDQFLEAAVARYKGFLHLIKRNKERSITCFCVPTYDIDLIWHTHQLHPASYSNDLMKSLGKILEHDDTDQNRGKGQKLDIGFSKTIKQWEALFGSRYWKAGAMYRGSTPSPLTVTPFIPKLIGKEVTAHNKFQKLIDLPESHVIEVVLEFVEIENLPETYKKRVCVHFSKAQPDGIFDVKRKLNIQSEFGRKQVATFQCKPTGKLFFELVSDSTSDLLLPEPVKTLGYGSIALEDLVSDLSVEKWLDLVPRSDTISSDPVRLKVAASCTVPIPAPHVLKIARTSRLSKSFVTQVTDGNGNEIIGLQMREMKELIGITKEGEKVIGQLIESEWSLMDSLWTLKVQKMLLTGPHTVKLIPGRKLDYEPKHHERKTNIHNFMTAVEFSAEYPYGRAIALLDVNSGDLMVQEAWFVLPGLMLAFIFLNISRKETEFMAEEAVFKATVDKDKLASGGCGSGCGGGCGNMVNSGGCGSGCGGGCGNMVNSGGCGSGCGGGCGNTISSGGCGAGCGGGCGGCGGGCGNMVNSSGCGAGCGGGCGGCGGGCGNMVKSGCCGGCGGGCGGCGGGCGGSTMKSGCLDNITGGPSSDEQPMQVAAHA</sequence>
<evidence type="ECO:0000259" key="1">
    <source>
        <dbReference type="Pfam" id="PF25334"/>
    </source>
</evidence>
<dbReference type="Proteomes" id="UP000215914">
    <property type="component" value="Chromosome 14"/>
</dbReference>
<proteinExistence type="predicted"/>
<dbReference type="EMBL" id="MNCJ02000329">
    <property type="protein sequence ID" value="KAF5769589.1"/>
    <property type="molecule type" value="Genomic_DNA"/>
</dbReference>
<dbReference type="Pfam" id="PF25335">
    <property type="entry name" value="GRDP_C"/>
    <property type="match status" value="1"/>
</dbReference>
<dbReference type="AlphaFoldDB" id="A0A251SJV3"/>
<reference evidence="4" key="2">
    <citation type="submission" date="2017-02" db="EMBL/GenBank/DDBJ databases">
        <title>Sunflower complete genome.</title>
        <authorList>
            <person name="Langlade N."/>
            <person name="Munos S."/>
        </authorList>
    </citation>
    <scope>NUCLEOTIDE SEQUENCE [LARGE SCALE GENOMIC DNA]</scope>
    <source>
        <tissue evidence="4">Leaves</tissue>
    </source>
</reference>
<reference evidence="3" key="3">
    <citation type="submission" date="2020-06" db="EMBL/GenBank/DDBJ databases">
        <title>Helianthus annuus Genome sequencing and assembly Release 2.</title>
        <authorList>
            <person name="Gouzy J."/>
            <person name="Langlade N."/>
            <person name="Munos S."/>
        </authorList>
    </citation>
    <scope>NUCLEOTIDE SEQUENCE</scope>
    <source>
        <tissue evidence="3">Leaves</tissue>
    </source>
</reference>
<feature type="domain" description="GRDP C2" evidence="1">
    <location>
        <begin position="357"/>
        <end position="486"/>
    </location>
</feature>
<name>A0A251SJV3_HELAN</name>
<reference evidence="3 5" key="1">
    <citation type="journal article" date="2017" name="Nature">
        <title>The sunflower genome provides insights into oil metabolism, flowering and Asterid evolution.</title>
        <authorList>
            <person name="Badouin H."/>
            <person name="Gouzy J."/>
            <person name="Grassa C.J."/>
            <person name="Murat F."/>
            <person name="Staton S.E."/>
            <person name="Cottret L."/>
            <person name="Lelandais-Briere C."/>
            <person name="Owens G.L."/>
            <person name="Carrere S."/>
            <person name="Mayjonade B."/>
            <person name="Legrand L."/>
            <person name="Gill N."/>
            <person name="Kane N.C."/>
            <person name="Bowers J.E."/>
            <person name="Hubner S."/>
            <person name="Bellec A."/>
            <person name="Berard A."/>
            <person name="Berges H."/>
            <person name="Blanchet N."/>
            <person name="Boniface M.C."/>
            <person name="Brunel D."/>
            <person name="Catrice O."/>
            <person name="Chaidir N."/>
            <person name="Claudel C."/>
            <person name="Donnadieu C."/>
            <person name="Faraut T."/>
            <person name="Fievet G."/>
            <person name="Helmstetter N."/>
            <person name="King M."/>
            <person name="Knapp S.J."/>
            <person name="Lai Z."/>
            <person name="Le Paslier M.C."/>
            <person name="Lippi Y."/>
            <person name="Lorenzon L."/>
            <person name="Mandel J.R."/>
            <person name="Marage G."/>
            <person name="Marchand G."/>
            <person name="Marquand E."/>
            <person name="Bret-Mestries E."/>
            <person name="Morien E."/>
            <person name="Nambeesan S."/>
            <person name="Nguyen T."/>
            <person name="Pegot-Espagnet P."/>
            <person name="Pouilly N."/>
            <person name="Raftis F."/>
            <person name="Sallet E."/>
            <person name="Schiex T."/>
            <person name="Thomas J."/>
            <person name="Vandecasteele C."/>
            <person name="Vares D."/>
            <person name="Vear F."/>
            <person name="Vautrin S."/>
            <person name="Crespi M."/>
            <person name="Mangin B."/>
            <person name="Burke J.M."/>
            <person name="Salse J."/>
            <person name="Munos S."/>
            <person name="Vincourt P."/>
            <person name="Rieseberg L.H."/>
            <person name="Langlade N.B."/>
        </authorList>
    </citation>
    <scope>NUCLEOTIDE SEQUENCE [LARGE SCALE GENOMIC DNA]</scope>
    <source>
        <strain evidence="5">cv. SF193</strain>
        <tissue evidence="3">Leaves</tissue>
    </source>
</reference>
<evidence type="ECO:0000313" key="5">
    <source>
        <dbReference type="Proteomes" id="UP000215914"/>
    </source>
</evidence>
<dbReference type="OrthoDB" id="2684236at2759"/>
<dbReference type="Pfam" id="PF25334">
    <property type="entry name" value="C2_GRDP"/>
    <property type="match status" value="1"/>
</dbReference>
<dbReference type="InterPro" id="IPR009836">
    <property type="entry name" value="GRDP-like"/>
</dbReference>
<evidence type="ECO:0000259" key="2">
    <source>
        <dbReference type="Pfam" id="PF25335"/>
    </source>
</evidence>
<dbReference type="EMBL" id="CM007903">
    <property type="protein sequence ID" value="OTF98565.1"/>
    <property type="molecule type" value="Genomic_DNA"/>
</dbReference>
<organism evidence="4 5">
    <name type="scientific">Helianthus annuus</name>
    <name type="common">Common sunflower</name>
    <dbReference type="NCBI Taxonomy" id="4232"/>
    <lineage>
        <taxon>Eukaryota</taxon>
        <taxon>Viridiplantae</taxon>
        <taxon>Streptophyta</taxon>
        <taxon>Embryophyta</taxon>
        <taxon>Tracheophyta</taxon>
        <taxon>Spermatophyta</taxon>
        <taxon>Magnoliopsida</taxon>
        <taxon>eudicotyledons</taxon>
        <taxon>Gunneridae</taxon>
        <taxon>Pentapetalae</taxon>
        <taxon>asterids</taxon>
        <taxon>campanulids</taxon>
        <taxon>Asterales</taxon>
        <taxon>Asteraceae</taxon>
        <taxon>Asteroideae</taxon>
        <taxon>Heliantheae alliance</taxon>
        <taxon>Heliantheae</taxon>
        <taxon>Helianthus</taxon>
    </lineage>
</organism>
<accession>A0A251SJV3</accession>
<evidence type="ECO:0000313" key="3">
    <source>
        <dbReference type="EMBL" id="KAF5769589.1"/>
    </source>
</evidence>
<keyword evidence="5" id="KW-1185">Reference proteome</keyword>
<evidence type="ECO:0000313" key="4">
    <source>
        <dbReference type="EMBL" id="OTF98565.1"/>
    </source>
</evidence>
<dbReference type="FunCoup" id="A0A251SJV3">
    <property type="interactions" value="1710"/>
</dbReference>
<dbReference type="OMA" id="HEHQKIM"/>
<dbReference type="InterPro" id="IPR057458">
    <property type="entry name" value="GRDP_C2"/>
</dbReference>
<feature type="domain" description="GRPD C-terminal" evidence="2">
    <location>
        <begin position="516"/>
        <end position="621"/>
    </location>
</feature>
<gene>
    <name evidence="4" type="ORF">HannXRQ_Chr14g0447071</name>
    <name evidence="3" type="ORF">HanXRQr2_Chr14g0650051</name>
</gene>
<dbReference type="PANTHER" id="PTHR34365">
    <property type="entry name" value="ENOLASE (DUF1399)"/>
    <property type="match status" value="1"/>
</dbReference>
<dbReference type="InterPro" id="IPR057518">
    <property type="entry name" value="GRDP_C"/>
</dbReference>
<dbReference type="SMR" id="A0A251SJV3"/>
<dbReference type="Pfam" id="PF07173">
    <property type="entry name" value="GRDP-like"/>
    <property type="match status" value="1"/>
</dbReference>
<dbReference type="STRING" id="4232.A0A251SJV3"/>
<dbReference type="InParanoid" id="A0A251SJV3"/>
<dbReference type="PANTHER" id="PTHR34365:SF7">
    <property type="entry name" value="GLYCINE-RICH DOMAIN-CONTAINING PROTEIN 1"/>
    <property type="match status" value="1"/>
</dbReference>
<dbReference type="GO" id="GO:0071470">
    <property type="term" value="P:cellular response to osmotic stress"/>
    <property type="evidence" value="ECO:0000318"/>
    <property type="project" value="GO_Central"/>
</dbReference>
<dbReference type="Gramene" id="mRNA:HanXRQr2_Chr14g0650051">
    <property type="protein sequence ID" value="mRNA:HanXRQr2_Chr14g0650051"/>
    <property type="gene ID" value="HanXRQr2_Chr14g0650051"/>
</dbReference>